<dbReference type="Pfam" id="PF00069">
    <property type="entry name" value="Pkinase"/>
    <property type="match status" value="1"/>
</dbReference>
<feature type="domain" description="Protein kinase" evidence="6">
    <location>
        <begin position="30"/>
        <end position="305"/>
    </location>
</feature>
<keyword evidence="1" id="KW-0808">Transferase</keyword>
<reference evidence="7 8" key="1">
    <citation type="submission" date="2016-03" db="EMBL/GenBank/DDBJ databases">
        <title>Whole genome sequencing of Grifola frondosa 9006-11.</title>
        <authorList>
            <person name="Min B."/>
            <person name="Park H."/>
            <person name="Kim J.-G."/>
            <person name="Cho H."/>
            <person name="Oh Y.-L."/>
            <person name="Kong W.-S."/>
            <person name="Choi I.-G."/>
        </authorList>
    </citation>
    <scope>NUCLEOTIDE SEQUENCE [LARGE SCALE GENOMIC DNA]</scope>
    <source>
        <strain evidence="7 8">9006-11</strain>
    </source>
</reference>
<dbReference type="SUPFAM" id="SSF56112">
    <property type="entry name" value="Protein kinase-like (PK-like)"/>
    <property type="match status" value="1"/>
</dbReference>
<dbReference type="AlphaFoldDB" id="A0A1C7LT04"/>
<dbReference type="PANTHER" id="PTHR48016">
    <property type="entry name" value="MAP KINASE KINASE KINASE SSK2-RELATED-RELATED"/>
    <property type="match status" value="1"/>
</dbReference>
<evidence type="ECO:0000256" key="3">
    <source>
        <dbReference type="ARBA" id="ARBA00022777"/>
    </source>
</evidence>
<evidence type="ECO:0000313" key="8">
    <source>
        <dbReference type="Proteomes" id="UP000092993"/>
    </source>
</evidence>
<dbReference type="GO" id="GO:0004672">
    <property type="term" value="F:protein kinase activity"/>
    <property type="evidence" value="ECO:0007669"/>
    <property type="project" value="InterPro"/>
</dbReference>
<evidence type="ECO:0000259" key="6">
    <source>
        <dbReference type="PROSITE" id="PS50011"/>
    </source>
</evidence>
<protein>
    <submittedName>
        <fullName evidence="7">Serine/threonine-protein kinase BCK1/SLK1/SSP31</fullName>
    </submittedName>
</protein>
<organism evidence="7 8">
    <name type="scientific">Grifola frondosa</name>
    <name type="common">Maitake</name>
    <name type="synonym">Polyporus frondosus</name>
    <dbReference type="NCBI Taxonomy" id="5627"/>
    <lineage>
        <taxon>Eukaryota</taxon>
        <taxon>Fungi</taxon>
        <taxon>Dikarya</taxon>
        <taxon>Basidiomycota</taxon>
        <taxon>Agaricomycotina</taxon>
        <taxon>Agaricomycetes</taxon>
        <taxon>Polyporales</taxon>
        <taxon>Grifolaceae</taxon>
        <taxon>Grifola</taxon>
    </lineage>
</organism>
<accession>A0A1C7LT04</accession>
<dbReference type="Proteomes" id="UP000092993">
    <property type="component" value="Unassembled WGS sequence"/>
</dbReference>
<dbReference type="PROSITE" id="PS50011">
    <property type="entry name" value="PROTEIN_KINASE_DOM"/>
    <property type="match status" value="1"/>
</dbReference>
<keyword evidence="3 7" id="KW-0418">Kinase</keyword>
<dbReference type="InterPro" id="IPR050538">
    <property type="entry name" value="MAP_kinase_kinase_kinase"/>
</dbReference>
<name>A0A1C7LT04_GRIFR</name>
<evidence type="ECO:0000313" key="7">
    <source>
        <dbReference type="EMBL" id="OBZ67177.1"/>
    </source>
</evidence>
<keyword evidence="4" id="KW-0067">ATP-binding</keyword>
<dbReference type="OrthoDB" id="266718at2759"/>
<proteinExistence type="predicted"/>
<dbReference type="PANTHER" id="PTHR48016:SF48">
    <property type="entry name" value="SERINE_THREONINE-PROTEIN KINASE BCK1_SLK1_SSP31"/>
    <property type="match status" value="1"/>
</dbReference>
<keyword evidence="8" id="KW-1185">Reference proteome</keyword>
<evidence type="ECO:0000256" key="1">
    <source>
        <dbReference type="ARBA" id="ARBA00022679"/>
    </source>
</evidence>
<evidence type="ECO:0000256" key="4">
    <source>
        <dbReference type="ARBA" id="ARBA00022840"/>
    </source>
</evidence>
<dbReference type="InterPro" id="IPR000719">
    <property type="entry name" value="Prot_kinase_dom"/>
</dbReference>
<feature type="region of interest" description="Disordered" evidence="5">
    <location>
        <begin position="1"/>
        <end position="25"/>
    </location>
</feature>
<dbReference type="STRING" id="5627.A0A1C7LT04"/>
<evidence type="ECO:0000256" key="2">
    <source>
        <dbReference type="ARBA" id="ARBA00022741"/>
    </source>
</evidence>
<dbReference type="Gene3D" id="3.30.200.20">
    <property type="entry name" value="Phosphorylase Kinase, domain 1"/>
    <property type="match status" value="1"/>
</dbReference>
<gene>
    <name evidence="7" type="primary">BCK1</name>
    <name evidence="7" type="ORF">A0H81_13024</name>
</gene>
<keyword evidence="2" id="KW-0547">Nucleotide-binding</keyword>
<dbReference type="InterPro" id="IPR011009">
    <property type="entry name" value="Kinase-like_dom_sf"/>
</dbReference>
<comment type="caution">
    <text evidence="7">The sequence shown here is derived from an EMBL/GenBank/DDBJ whole genome shotgun (WGS) entry which is preliminary data.</text>
</comment>
<dbReference type="GO" id="GO:0005524">
    <property type="term" value="F:ATP binding"/>
    <property type="evidence" value="ECO:0007669"/>
    <property type="project" value="UniProtKB-KW"/>
</dbReference>
<dbReference type="EMBL" id="LUGG01000025">
    <property type="protein sequence ID" value="OBZ67177.1"/>
    <property type="molecule type" value="Genomic_DNA"/>
</dbReference>
<sequence length="305" mass="33648">MTEQKATPHAVDSVATDPPPRDSGRVSFRWVRGGLIGEGTRGKVYIALNATTGEMMAVKQVDKSHGPGDESNPHQLTTLEALKNEIAVLKGLSHPNIVEYLGLEEVSHFLNAYVDSPLAFDDICLQIYGCFNEDTIKSFTKDILHGVEYLHSEGIALRADHTPVAGRSCKISGFGRSKCVVDANTLASGPIYWLAPEEINSSKNEYQSKIDIWGVGCIVVEMWTGARPWNGQDLAAILFHVMIYSAACLSREQISRCFFKTQLHTKKSPPVPLRLRCPLPPKILDRNVSYRAYPVSLLLAAVTRL</sequence>
<dbReference type="GO" id="GO:0000165">
    <property type="term" value="P:MAPK cascade"/>
    <property type="evidence" value="ECO:0007669"/>
    <property type="project" value="UniProtKB-ARBA"/>
</dbReference>
<evidence type="ECO:0000256" key="5">
    <source>
        <dbReference type="SAM" id="MobiDB-lite"/>
    </source>
</evidence>
<dbReference type="Gene3D" id="1.10.510.10">
    <property type="entry name" value="Transferase(Phosphotransferase) domain 1"/>
    <property type="match status" value="1"/>
</dbReference>